<comment type="caution">
    <text evidence="2">The sequence shown here is derived from an EMBL/GenBank/DDBJ whole genome shotgun (WGS) entry which is preliminary data.</text>
</comment>
<dbReference type="Pfam" id="PF00581">
    <property type="entry name" value="Rhodanese"/>
    <property type="match status" value="1"/>
</dbReference>
<proteinExistence type="predicted"/>
<protein>
    <submittedName>
        <fullName evidence="2">Rhodanese-like domain-containing protein</fullName>
    </submittedName>
</protein>
<reference evidence="3" key="1">
    <citation type="journal article" date="2019" name="Int. J. Syst. Evol. Microbiol.">
        <title>The Global Catalogue of Microorganisms (GCM) 10K type strain sequencing project: providing services to taxonomists for standard genome sequencing and annotation.</title>
        <authorList>
            <consortium name="The Broad Institute Genomics Platform"/>
            <consortium name="The Broad Institute Genome Sequencing Center for Infectious Disease"/>
            <person name="Wu L."/>
            <person name="Ma J."/>
        </authorList>
    </citation>
    <scope>NUCLEOTIDE SEQUENCE [LARGE SCALE GENOMIC DNA]</scope>
    <source>
        <strain evidence="3">KCTC 23713</strain>
    </source>
</reference>
<evidence type="ECO:0000313" key="3">
    <source>
        <dbReference type="Proteomes" id="UP000662678"/>
    </source>
</evidence>
<evidence type="ECO:0000313" key="2">
    <source>
        <dbReference type="EMBL" id="GHD78630.1"/>
    </source>
</evidence>
<accession>A0ABQ3HEJ1</accession>
<dbReference type="InterPro" id="IPR001763">
    <property type="entry name" value="Rhodanese-like_dom"/>
</dbReference>
<dbReference type="Proteomes" id="UP000662678">
    <property type="component" value="Unassembled WGS sequence"/>
</dbReference>
<gene>
    <name evidence="2" type="ORF">GCM10011419_20970</name>
</gene>
<keyword evidence="3" id="KW-1185">Reference proteome</keyword>
<feature type="domain" description="Rhodanese" evidence="1">
    <location>
        <begin position="18"/>
        <end position="106"/>
    </location>
</feature>
<sequence length="108" mass="12208">MIREINARELADWLADTSRPQPVLLDVREDWEYALCRIAGSRQIPMNLIPLRHNELPDDTPLVVICHHGVRSYQAGLFLANAGFEQVLNLRGGVAAWADEVEPAMARY</sequence>
<dbReference type="PROSITE" id="PS50206">
    <property type="entry name" value="RHODANESE_3"/>
    <property type="match status" value="1"/>
</dbReference>
<organism evidence="2 3">
    <name type="scientific">Vogesella fluminis</name>
    <dbReference type="NCBI Taxonomy" id="1069161"/>
    <lineage>
        <taxon>Bacteria</taxon>
        <taxon>Pseudomonadati</taxon>
        <taxon>Pseudomonadota</taxon>
        <taxon>Betaproteobacteria</taxon>
        <taxon>Neisseriales</taxon>
        <taxon>Chromobacteriaceae</taxon>
        <taxon>Vogesella</taxon>
    </lineage>
</organism>
<name>A0ABQ3HEJ1_9NEIS</name>
<dbReference type="SMART" id="SM00450">
    <property type="entry name" value="RHOD"/>
    <property type="match status" value="1"/>
</dbReference>
<dbReference type="InterPro" id="IPR050229">
    <property type="entry name" value="GlpE_sulfurtransferase"/>
</dbReference>
<dbReference type="PANTHER" id="PTHR43031">
    <property type="entry name" value="FAD-DEPENDENT OXIDOREDUCTASE"/>
    <property type="match status" value="1"/>
</dbReference>
<dbReference type="Gene3D" id="3.40.250.10">
    <property type="entry name" value="Rhodanese-like domain"/>
    <property type="match status" value="1"/>
</dbReference>
<dbReference type="SUPFAM" id="SSF52821">
    <property type="entry name" value="Rhodanese/Cell cycle control phosphatase"/>
    <property type="match status" value="1"/>
</dbReference>
<dbReference type="EMBL" id="BMYP01000025">
    <property type="protein sequence ID" value="GHD78630.1"/>
    <property type="molecule type" value="Genomic_DNA"/>
</dbReference>
<evidence type="ECO:0000259" key="1">
    <source>
        <dbReference type="PROSITE" id="PS50206"/>
    </source>
</evidence>
<dbReference type="PANTHER" id="PTHR43031:SF17">
    <property type="entry name" value="SULFURTRANSFERASE YTWF-RELATED"/>
    <property type="match status" value="1"/>
</dbReference>
<dbReference type="InterPro" id="IPR036873">
    <property type="entry name" value="Rhodanese-like_dom_sf"/>
</dbReference>